<accession>A0ABZ3IQ07</accession>
<dbReference type="PANTHER" id="PTHR30469">
    <property type="entry name" value="MULTIDRUG RESISTANCE PROTEIN MDTA"/>
    <property type="match status" value="1"/>
</dbReference>
<reference evidence="4" key="1">
    <citation type="submission" date="2024-05" db="EMBL/GenBank/DDBJ databases">
        <title>Isolation and characterization of Sporomusa carbonis sp. nov., a carboxydotrophic hydrogenogen in the genus of Sporomusa isolated from a charcoal burning pile.</title>
        <authorList>
            <person name="Boeer T."/>
            <person name="Rosenbaum F."/>
            <person name="Eysell L."/>
            <person name="Mueller V."/>
            <person name="Daniel R."/>
            <person name="Poehlein A."/>
        </authorList>
    </citation>
    <scope>NUCLEOTIDE SEQUENCE [LARGE SCALE GENOMIC DNA]</scope>
    <source>
        <strain evidence="4">DSM 10669</strain>
    </source>
</reference>
<protein>
    <submittedName>
        <fullName evidence="4">Multidrug resistance protein MdtA</fullName>
    </submittedName>
</protein>
<evidence type="ECO:0000256" key="2">
    <source>
        <dbReference type="SAM" id="Coils"/>
    </source>
</evidence>
<dbReference type="Proteomes" id="UP000216752">
    <property type="component" value="Chromosome"/>
</dbReference>
<dbReference type="InterPro" id="IPR006143">
    <property type="entry name" value="RND_pump_MFP"/>
</dbReference>
<dbReference type="RefSeq" id="WP_094607310.1">
    <property type="nucleotide sequence ID" value="NZ_CP155573.1"/>
</dbReference>
<dbReference type="NCBIfam" id="TIGR01730">
    <property type="entry name" value="RND_mfp"/>
    <property type="match status" value="1"/>
</dbReference>
<dbReference type="InterPro" id="IPR058625">
    <property type="entry name" value="MdtA-like_BSH"/>
</dbReference>
<keyword evidence="5" id="KW-1185">Reference proteome</keyword>
<dbReference type="SUPFAM" id="SSF111369">
    <property type="entry name" value="HlyD-like secretion proteins"/>
    <property type="match status" value="1"/>
</dbReference>
<evidence type="ECO:0000259" key="3">
    <source>
        <dbReference type="Pfam" id="PF25917"/>
    </source>
</evidence>
<dbReference type="EMBL" id="CP155573">
    <property type="protein sequence ID" value="XFO67665.1"/>
    <property type="molecule type" value="Genomic_DNA"/>
</dbReference>
<gene>
    <name evidence="4" type="primary">mdtA_4</name>
    <name evidence="4" type="ORF">SPSIL_038840</name>
</gene>
<dbReference type="Gene3D" id="2.40.30.170">
    <property type="match status" value="1"/>
</dbReference>
<proteinExistence type="inferred from homology"/>
<dbReference type="Gene3D" id="1.10.287.470">
    <property type="entry name" value="Helix hairpin bin"/>
    <property type="match status" value="1"/>
</dbReference>
<sequence>MAKVSKKWLVGVIALLIVVVAAGLVVKKKQDLAGLAKPAVRPTPVQLAESYSGTVPVTVHYLGKADSLVTADISARITSNILAIHLREGDTVKAGQLMAELDDATLSNKVRAASADQRGSASTLAATESSYNTQKASFDRDEYLYQSKAISQEAYEHAKSALDMAESQVKAARERVALLSQNREAAATEQSYTRLVAPFDGIVVKRSAEPGDIAVPGKSLLTLQGMNQGYKVIVQVPQEQTRNIIVGTQALISDGNGKMEAVVTKIYPALAANSLATAEIRLDNMPFQLPPGSTLGVDFILQNVQGVVVPTTAVVKNTTGAFVITVTGGTAHPVPVDILGENDKQVVVSGIEAGTSVAVGQENQLMKLMDGIPVMVVVDGSEQP</sequence>
<organism evidence="4 5">
    <name type="scientific">Sporomusa silvacetica DSM 10669</name>
    <dbReference type="NCBI Taxonomy" id="1123289"/>
    <lineage>
        <taxon>Bacteria</taxon>
        <taxon>Bacillati</taxon>
        <taxon>Bacillota</taxon>
        <taxon>Negativicutes</taxon>
        <taxon>Selenomonadales</taxon>
        <taxon>Sporomusaceae</taxon>
        <taxon>Sporomusa</taxon>
    </lineage>
</organism>
<comment type="similarity">
    <text evidence="1">Belongs to the membrane fusion protein (MFP) (TC 8.A.1) family.</text>
</comment>
<evidence type="ECO:0000313" key="5">
    <source>
        <dbReference type="Proteomes" id="UP000216752"/>
    </source>
</evidence>
<evidence type="ECO:0000256" key="1">
    <source>
        <dbReference type="ARBA" id="ARBA00009477"/>
    </source>
</evidence>
<dbReference type="Gene3D" id="2.40.420.20">
    <property type="match status" value="1"/>
</dbReference>
<evidence type="ECO:0000313" key="4">
    <source>
        <dbReference type="EMBL" id="XFO67665.1"/>
    </source>
</evidence>
<dbReference type="Gene3D" id="2.40.50.100">
    <property type="match status" value="1"/>
</dbReference>
<feature type="domain" description="Multidrug resistance protein MdtA-like barrel-sandwich hybrid" evidence="3">
    <location>
        <begin position="70"/>
        <end position="219"/>
    </location>
</feature>
<name>A0ABZ3IQ07_9FIRM</name>
<feature type="coiled-coil region" evidence="2">
    <location>
        <begin position="155"/>
        <end position="189"/>
    </location>
</feature>
<dbReference type="Pfam" id="PF25917">
    <property type="entry name" value="BSH_RND"/>
    <property type="match status" value="1"/>
</dbReference>
<dbReference type="PANTHER" id="PTHR30469:SF15">
    <property type="entry name" value="HLYD FAMILY OF SECRETION PROTEINS"/>
    <property type="match status" value="1"/>
</dbReference>
<keyword evidence="2" id="KW-0175">Coiled coil</keyword>